<dbReference type="PANTHER" id="PTHR22718:SF25">
    <property type="entry name" value="G-PROTEIN COUPLED RECEPTORS FAMILY 1 PROFILE DOMAIN-CONTAINING PROTEIN"/>
    <property type="match status" value="1"/>
</dbReference>
<feature type="transmembrane region" description="Helical" evidence="1">
    <location>
        <begin position="102"/>
        <end position="123"/>
    </location>
</feature>
<feature type="transmembrane region" description="Helical" evidence="1">
    <location>
        <begin position="153"/>
        <end position="174"/>
    </location>
</feature>
<organism evidence="2 3">
    <name type="scientific">Onchocerca volvulus</name>
    <dbReference type="NCBI Taxonomy" id="6282"/>
    <lineage>
        <taxon>Eukaryota</taxon>
        <taxon>Metazoa</taxon>
        <taxon>Ecdysozoa</taxon>
        <taxon>Nematoda</taxon>
        <taxon>Chromadorea</taxon>
        <taxon>Rhabditida</taxon>
        <taxon>Spirurina</taxon>
        <taxon>Spiruromorpha</taxon>
        <taxon>Filarioidea</taxon>
        <taxon>Onchocercidae</taxon>
        <taxon>Onchocerca</taxon>
    </lineage>
</organism>
<dbReference type="AlphaFoldDB" id="A0A8R1XP39"/>
<proteinExistence type="predicted"/>
<keyword evidence="3" id="KW-1185">Reference proteome</keyword>
<evidence type="ECO:0008006" key="4">
    <source>
        <dbReference type="Google" id="ProtNLM"/>
    </source>
</evidence>
<dbReference type="EnsemblMetazoa" id="OVOC12283.1">
    <property type="protein sequence ID" value="OVOC12283.1"/>
    <property type="gene ID" value="WBGene00249092"/>
</dbReference>
<dbReference type="Gene3D" id="1.20.1070.10">
    <property type="entry name" value="Rhodopsin 7-helix transmembrane proteins"/>
    <property type="match status" value="1"/>
</dbReference>
<evidence type="ECO:0000313" key="3">
    <source>
        <dbReference type="Proteomes" id="UP000024404"/>
    </source>
</evidence>
<evidence type="ECO:0000313" key="2">
    <source>
        <dbReference type="EnsemblMetazoa" id="OVOC12283.1"/>
    </source>
</evidence>
<sequence>MAAVLFCKRNDFYTQTFVLIALQLIISHFMAFLPQIIVVLPELLQTENSSFVNQTTWINSTFATFNTFAIFGILHFSFLLTLNRFVAFILPKYNTFFESARLYFLIALVWLSALAITICDIYYCTRKFLAWNMTWEGDCAKLSEGDIWWRIRYLWLLFIPNAMFAMYVAIFYSIRRKQRSAAEINQNQKNKKKHGTRHETNAVKTYDYERSMLIQAAWNCGVMEIGGIIFHFLPPFLVQIFGETVNIPSNIFINCYVILSCTTLPTVYFIYNKAARNILKEYFDHLLHMRTASSKNKTVAINVRTHTK</sequence>
<dbReference type="PANTHER" id="PTHR22718">
    <property type="entry name" value="SERPENTINE RECEPTOR, CLASS X"/>
    <property type="match status" value="1"/>
</dbReference>
<feature type="transmembrane region" description="Helical" evidence="1">
    <location>
        <begin position="251"/>
        <end position="271"/>
    </location>
</feature>
<reference evidence="2" key="2">
    <citation type="submission" date="2022-06" db="UniProtKB">
        <authorList>
            <consortium name="EnsemblMetazoa"/>
        </authorList>
    </citation>
    <scope>IDENTIFICATION</scope>
</reference>
<accession>A0A8R1XP39</accession>
<evidence type="ECO:0000256" key="1">
    <source>
        <dbReference type="SAM" id="Phobius"/>
    </source>
</evidence>
<keyword evidence="1" id="KW-1133">Transmembrane helix</keyword>
<feature type="transmembrane region" description="Helical" evidence="1">
    <location>
        <begin position="216"/>
        <end position="239"/>
    </location>
</feature>
<dbReference type="OMA" id="LAITICD"/>
<reference evidence="3" key="1">
    <citation type="submission" date="2013-10" db="EMBL/GenBank/DDBJ databases">
        <title>Genome sequencing of Onchocerca volvulus.</title>
        <authorList>
            <person name="Cotton J."/>
            <person name="Tsai J."/>
            <person name="Stanley E."/>
            <person name="Tracey A."/>
            <person name="Holroyd N."/>
            <person name="Lustigman S."/>
            <person name="Berriman M."/>
        </authorList>
    </citation>
    <scope>NUCLEOTIDE SEQUENCE</scope>
</reference>
<feature type="transmembrane region" description="Helical" evidence="1">
    <location>
        <begin position="12"/>
        <end position="37"/>
    </location>
</feature>
<name>A0A8R1XP39_ONCVO</name>
<protein>
    <recommendedName>
        <fullName evidence="4">G-protein coupled receptors family 1 profile domain-containing protein</fullName>
    </recommendedName>
</protein>
<feature type="transmembrane region" description="Helical" evidence="1">
    <location>
        <begin position="57"/>
        <end position="82"/>
    </location>
</feature>
<dbReference type="Proteomes" id="UP000024404">
    <property type="component" value="Unassembled WGS sequence"/>
</dbReference>
<keyword evidence="1" id="KW-0812">Transmembrane</keyword>
<keyword evidence="1" id="KW-0472">Membrane</keyword>
<dbReference type="InterPro" id="IPR005047">
    <property type="entry name" value="7TM_GPCR_serpentine_rcpt_Srxa"/>
</dbReference>
<dbReference type="CDD" id="cd00637">
    <property type="entry name" value="7tm_classA_rhodopsin-like"/>
    <property type="match status" value="1"/>
</dbReference>
<dbReference type="Pfam" id="PF03383">
    <property type="entry name" value="Serpentine_r_xa"/>
    <property type="match status" value="1"/>
</dbReference>
<dbReference type="EMBL" id="CMVM020000419">
    <property type="status" value="NOT_ANNOTATED_CDS"/>
    <property type="molecule type" value="Genomic_DNA"/>
</dbReference>
<dbReference type="SUPFAM" id="SSF81321">
    <property type="entry name" value="Family A G protein-coupled receptor-like"/>
    <property type="match status" value="1"/>
</dbReference>